<organism evidence="8 9">
    <name type="scientific">Dissulfuribacter thermophilus</name>
    <dbReference type="NCBI Taxonomy" id="1156395"/>
    <lineage>
        <taxon>Bacteria</taxon>
        <taxon>Pseudomonadati</taxon>
        <taxon>Thermodesulfobacteriota</taxon>
        <taxon>Dissulfuribacteria</taxon>
        <taxon>Dissulfuribacterales</taxon>
        <taxon>Dissulfuribacteraceae</taxon>
        <taxon>Dissulfuribacter</taxon>
    </lineage>
</organism>
<evidence type="ECO:0000256" key="4">
    <source>
        <dbReference type="ARBA" id="ARBA00023004"/>
    </source>
</evidence>
<reference evidence="8" key="1">
    <citation type="submission" date="2016-06" db="EMBL/GenBank/DDBJ databases">
        <title>Respiratory ammonification of nitrate coupled to the oxidation of elemental sulfur in deep-sea autotrophic thermophilic bacteria.</title>
        <authorList>
            <person name="Slobodkina G.B."/>
            <person name="Mardanov A.V."/>
            <person name="Ravin N.V."/>
            <person name="Frolova A.A."/>
            <person name="Viryasiv M.B."/>
            <person name="Chernyh N.A."/>
            <person name="Bonch-Osmolovskaya E.A."/>
            <person name="Slobodkin A.I."/>
        </authorList>
    </citation>
    <scope>NUCLEOTIDE SEQUENCE [LARGE SCALE GENOMIC DNA]</scope>
    <source>
        <strain evidence="8">S69</strain>
    </source>
</reference>
<dbReference type="PANTHER" id="PTHR43409:SF16">
    <property type="entry name" value="SLR0320 PROTEIN"/>
    <property type="match status" value="1"/>
</dbReference>
<dbReference type="InterPro" id="IPR006158">
    <property type="entry name" value="Cobalamin-bd"/>
</dbReference>
<dbReference type="AlphaFoldDB" id="A0A1B9F997"/>
<feature type="domain" description="Radical SAM core" evidence="7">
    <location>
        <begin position="220"/>
        <end position="449"/>
    </location>
</feature>
<keyword evidence="9" id="KW-1185">Reference proteome</keyword>
<dbReference type="PROSITE" id="PS51332">
    <property type="entry name" value="B12_BINDING"/>
    <property type="match status" value="1"/>
</dbReference>
<sequence length="568" mass="65327">MACLSAFLKRHVPEIGCAVFHPYLELYQKIGLRLYDVISESSWISEAFGGMLLEPGHEQSQIWLIKKSLGRRSRRRLFNSSKEILKVRDCLKETLDVFLERHDWSQYDLCGITVSLNQLTSGLYLAREIKALAPSIKVVIGGAGVPEEVGQELLSQFEFIDYIVSGEGEKGLLEIVEGIKKGKPAQRGVIRGEIIEDLNELPIPDFTPYFAELATLRPSLRFSPVIPVEFSRGCFWGRCSFCNLNVQWKGYRRKSWQRLLKEVDFLSKRYKTLDFAFMDNALPPKEAKEFFDQVSLLGRDFNFFGELRASFSRKDAHLMKKAGLNIVQVGIEALSNSLLKRLRKGRTVMDNLASMRHLLEAGIELQGNLIMDFPGTSQEEVEETLSILKYAKYFRPLKPVSFWLGYGSPVFNDPKSFGIKAKRPHRFYSRIFPGRTFDVTMVCEYSGTLKQDRMLWKQVREYIQDWQKYWVDASKNGPPLSFRDGGDFVLIRQVMSQGQVLHHRLSQASRSIFLDTLEPIALEELIQRHSGISPEKILSFLKELQQKELIYCDGNKVLGLPVRIREKW</sequence>
<dbReference type="InterPro" id="IPR051198">
    <property type="entry name" value="BchE-like"/>
</dbReference>
<evidence type="ECO:0000313" key="8">
    <source>
        <dbReference type="EMBL" id="OCC16453.1"/>
    </source>
</evidence>
<evidence type="ECO:0000259" key="6">
    <source>
        <dbReference type="PROSITE" id="PS51332"/>
    </source>
</evidence>
<gene>
    <name evidence="8" type="ORF">DBT_0270</name>
</gene>
<dbReference type="STRING" id="1156395.DBT_0270"/>
<dbReference type="Proteomes" id="UP000093080">
    <property type="component" value="Unassembled WGS sequence"/>
</dbReference>
<dbReference type="NCBIfam" id="TIGR03975">
    <property type="entry name" value="rSAM_ocin_1"/>
    <property type="match status" value="1"/>
</dbReference>
<keyword evidence="2" id="KW-0949">S-adenosyl-L-methionine</keyword>
<dbReference type="GO" id="GO:0005829">
    <property type="term" value="C:cytosol"/>
    <property type="evidence" value="ECO:0007669"/>
    <property type="project" value="TreeGrafter"/>
</dbReference>
<feature type="domain" description="B12-binding" evidence="6">
    <location>
        <begin position="51"/>
        <end position="186"/>
    </location>
</feature>
<comment type="caution">
    <text evidence="8">The sequence shown here is derived from an EMBL/GenBank/DDBJ whole genome shotgun (WGS) entry which is preliminary data.</text>
</comment>
<dbReference type="SFLD" id="SFLDF00324">
    <property type="entry name" value="bacteriocin_maturation"/>
    <property type="match status" value="1"/>
</dbReference>
<dbReference type="GO" id="GO:0051539">
    <property type="term" value="F:4 iron, 4 sulfur cluster binding"/>
    <property type="evidence" value="ECO:0007669"/>
    <property type="project" value="UniProtKB-KW"/>
</dbReference>
<evidence type="ECO:0000256" key="2">
    <source>
        <dbReference type="ARBA" id="ARBA00022691"/>
    </source>
</evidence>
<evidence type="ECO:0000259" key="7">
    <source>
        <dbReference type="PROSITE" id="PS51918"/>
    </source>
</evidence>
<dbReference type="InterPro" id="IPR007197">
    <property type="entry name" value="rSAM"/>
</dbReference>
<dbReference type="SFLD" id="SFLDG01123">
    <property type="entry name" value="methyltransferase_(Class_B)"/>
    <property type="match status" value="1"/>
</dbReference>
<dbReference type="GO" id="GO:0003824">
    <property type="term" value="F:catalytic activity"/>
    <property type="evidence" value="ECO:0007669"/>
    <property type="project" value="InterPro"/>
</dbReference>
<dbReference type="SMART" id="SM00729">
    <property type="entry name" value="Elp3"/>
    <property type="match status" value="1"/>
</dbReference>
<dbReference type="Gene3D" id="3.80.30.20">
    <property type="entry name" value="tm_1862 like domain"/>
    <property type="match status" value="1"/>
</dbReference>
<dbReference type="Pfam" id="PF04055">
    <property type="entry name" value="Radical_SAM"/>
    <property type="match status" value="1"/>
</dbReference>
<dbReference type="GO" id="GO:0031419">
    <property type="term" value="F:cobalamin binding"/>
    <property type="evidence" value="ECO:0007669"/>
    <property type="project" value="InterPro"/>
</dbReference>
<dbReference type="Gene3D" id="3.40.50.280">
    <property type="entry name" value="Cobalamin-binding domain"/>
    <property type="match status" value="1"/>
</dbReference>
<dbReference type="InterPro" id="IPR023984">
    <property type="entry name" value="rSAM_ocin_1"/>
</dbReference>
<proteinExistence type="predicted"/>
<dbReference type="InterPro" id="IPR006638">
    <property type="entry name" value="Elp3/MiaA/NifB-like_rSAM"/>
</dbReference>
<comment type="cofactor">
    <cofactor evidence="1">
        <name>[4Fe-4S] cluster</name>
        <dbReference type="ChEBI" id="CHEBI:49883"/>
    </cofactor>
</comment>
<evidence type="ECO:0000256" key="1">
    <source>
        <dbReference type="ARBA" id="ARBA00001966"/>
    </source>
</evidence>
<evidence type="ECO:0000313" key="9">
    <source>
        <dbReference type="Proteomes" id="UP000093080"/>
    </source>
</evidence>
<accession>A0A1B9F997</accession>
<dbReference type="InterPro" id="IPR023404">
    <property type="entry name" value="rSAM_horseshoe"/>
</dbReference>
<dbReference type="SFLD" id="SFLDG01082">
    <property type="entry name" value="B12-binding_domain_containing"/>
    <property type="match status" value="1"/>
</dbReference>
<dbReference type="PROSITE" id="PS51918">
    <property type="entry name" value="RADICAL_SAM"/>
    <property type="match status" value="1"/>
</dbReference>
<name>A0A1B9F997_9BACT</name>
<dbReference type="InterPro" id="IPR058240">
    <property type="entry name" value="rSAM_sf"/>
</dbReference>
<dbReference type="GO" id="GO:0046872">
    <property type="term" value="F:metal ion binding"/>
    <property type="evidence" value="ECO:0007669"/>
    <property type="project" value="UniProtKB-KW"/>
</dbReference>
<keyword evidence="5" id="KW-0411">Iron-sulfur</keyword>
<dbReference type="EMBL" id="MAGO01000001">
    <property type="protein sequence ID" value="OCC16453.1"/>
    <property type="molecule type" value="Genomic_DNA"/>
</dbReference>
<dbReference type="InterPro" id="IPR034466">
    <property type="entry name" value="Methyltransferase_Class_B"/>
</dbReference>
<protein>
    <submittedName>
        <fullName evidence="8">Radical SAM domain protein</fullName>
    </submittedName>
</protein>
<keyword evidence="4" id="KW-0408">Iron</keyword>
<dbReference type="PANTHER" id="PTHR43409">
    <property type="entry name" value="ANAEROBIC MAGNESIUM-PROTOPORPHYRIN IX MONOMETHYL ESTER CYCLASE-RELATED"/>
    <property type="match status" value="1"/>
</dbReference>
<evidence type="ECO:0000256" key="5">
    <source>
        <dbReference type="ARBA" id="ARBA00023014"/>
    </source>
</evidence>
<evidence type="ECO:0000256" key="3">
    <source>
        <dbReference type="ARBA" id="ARBA00022723"/>
    </source>
</evidence>
<dbReference type="SUPFAM" id="SSF102114">
    <property type="entry name" value="Radical SAM enzymes"/>
    <property type="match status" value="1"/>
</dbReference>
<keyword evidence="3" id="KW-0479">Metal-binding</keyword>
<dbReference type="SFLD" id="SFLDS00029">
    <property type="entry name" value="Radical_SAM"/>
    <property type="match status" value="1"/>
</dbReference>